<dbReference type="GO" id="GO:0006357">
    <property type="term" value="P:regulation of transcription by RNA polymerase II"/>
    <property type="evidence" value="ECO:0007669"/>
    <property type="project" value="TreeGrafter"/>
</dbReference>
<dbReference type="PANTHER" id="PTHR46167:SF1">
    <property type="entry name" value="N-LYSINE METHYLTRANSFERASE KMT5A"/>
    <property type="match status" value="1"/>
</dbReference>
<dbReference type="AlphaFoldDB" id="A0A8W8NKX8"/>
<dbReference type="GO" id="GO:0005700">
    <property type="term" value="C:polytene chromosome"/>
    <property type="evidence" value="ECO:0007669"/>
    <property type="project" value="TreeGrafter"/>
</dbReference>
<dbReference type="GO" id="GO:0005634">
    <property type="term" value="C:nucleus"/>
    <property type="evidence" value="ECO:0007669"/>
    <property type="project" value="TreeGrafter"/>
</dbReference>
<evidence type="ECO:0000259" key="1">
    <source>
        <dbReference type="Pfam" id="PF00856"/>
    </source>
</evidence>
<reference evidence="2" key="1">
    <citation type="submission" date="2022-08" db="UniProtKB">
        <authorList>
            <consortium name="EnsemblMetazoa"/>
        </authorList>
    </citation>
    <scope>IDENTIFICATION</scope>
    <source>
        <strain evidence="2">05x7-T-G4-1.051#20</strain>
    </source>
</reference>
<sequence length="181" mass="20811">KKRLSPDAEAQRYCEAGLDKDGFEVKYISDYKGFGVFSVAEHAKGDFLLQYAGEKITKNEATERMKKSTENKFFFYCYKGQDLCIDAEGEQEFEDDDCDDIDDDPFDIRKISDVSSEEDYISDSCSDSLQSEIIQQLCFKTKNFKQMDLEQREENTGEVFNEDDGVVKKECLSYSVSDILI</sequence>
<dbReference type="GO" id="GO:0042799">
    <property type="term" value="F:histone H4K20 methyltransferase activity"/>
    <property type="evidence" value="ECO:0007669"/>
    <property type="project" value="TreeGrafter"/>
</dbReference>
<protein>
    <recommendedName>
        <fullName evidence="1">SET domain-containing protein</fullName>
    </recommendedName>
</protein>
<feature type="domain" description="SET" evidence="1">
    <location>
        <begin position="33"/>
        <end position="135"/>
    </location>
</feature>
<keyword evidence="3" id="KW-1185">Reference proteome</keyword>
<dbReference type="InterPro" id="IPR001214">
    <property type="entry name" value="SET_dom"/>
</dbReference>
<dbReference type="PANTHER" id="PTHR46167">
    <property type="entry name" value="N-LYSINE METHYLTRANSFERASE KMT5A"/>
    <property type="match status" value="1"/>
</dbReference>
<organism evidence="2 3">
    <name type="scientific">Magallana gigas</name>
    <name type="common">Pacific oyster</name>
    <name type="synonym">Crassostrea gigas</name>
    <dbReference type="NCBI Taxonomy" id="29159"/>
    <lineage>
        <taxon>Eukaryota</taxon>
        <taxon>Metazoa</taxon>
        <taxon>Spiralia</taxon>
        <taxon>Lophotrochozoa</taxon>
        <taxon>Mollusca</taxon>
        <taxon>Bivalvia</taxon>
        <taxon>Autobranchia</taxon>
        <taxon>Pteriomorphia</taxon>
        <taxon>Ostreida</taxon>
        <taxon>Ostreoidea</taxon>
        <taxon>Ostreidae</taxon>
        <taxon>Magallana</taxon>
    </lineage>
</organism>
<dbReference type="EnsemblMetazoa" id="G7689.1">
    <property type="protein sequence ID" value="G7689.1:cds"/>
    <property type="gene ID" value="G7689"/>
</dbReference>
<dbReference type="GO" id="GO:0043516">
    <property type="term" value="P:regulation of DNA damage response, signal transduction by p53 class mediator"/>
    <property type="evidence" value="ECO:0007669"/>
    <property type="project" value="TreeGrafter"/>
</dbReference>
<dbReference type="InterPro" id="IPR046341">
    <property type="entry name" value="SET_dom_sf"/>
</dbReference>
<dbReference type="Pfam" id="PF00856">
    <property type="entry name" value="SET"/>
    <property type="match status" value="1"/>
</dbReference>
<dbReference type="InterPro" id="IPR051760">
    <property type="entry name" value="KMT5A"/>
</dbReference>
<dbReference type="Proteomes" id="UP000005408">
    <property type="component" value="Unassembled WGS sequence"/>
</dbReference>
<accession>A0A8W8NKX8</accession>
<dbReference type="Gene3D" id="2.170.270.10">
    <property type="entry name" value="SET domain"/>
    <property type="match status" value="1"/>
</dbReference>
<proteinExistence type="predicted"/>
<evidence type="ECO:0000313" key="2">
    <source>
        <dbReference type="EnsemblMetazoa" id="G7689.1:cds"/>
    </source>
</evidence>
<evidence type="ECO:0000313" key="3">
    <source>
        <dbReference type="Proteomes" id="UP000005408"/>
    </source>
</evidence>
<dbReference type="SUPFAM" id="SSF82199">
    <property type="entry name" value="SET domain"/>
    <property type="match status" value="1"/>
</dbReference>
<name>A0A8W8NKX8_MAGGI</name>